<dbReference type="InterPro" id="IPR011701">
    <property type="entry name" value="MFS"/>
</dbReference>
<reference evidence="10 11" key="1">
    <citation type="submission" date="2015-05" db="EMBL/GenBank/DDBJ databases">
        <title>Draft genome of Burkholderia cepacia LK29.</title>
        <authorList>
            <person name="Chan X.Y."/>
        </authorList>
    </citation>
    <scope>NUCLEOTIDE SEQUENCE [LARGE SCALE GENOMIC DNA]</scope>
    <source>
        <strain evidence="10 11">LK29</strain>
    </source>
</reference>
<protein>
    <submittedName>
        <fullName evidence="10">Multidrug resistance protein B</fullName>
    </submittedName>
</protein>
<dbReference type="NCBIfam" id="TIGR00711">
    <property type="entry name" value="efflux_EmrB"/>
    <property type="match status" value="1"/>
</dbReference>
<feature type="transmembrane region" description="Helical" evidence="8">
    <location>
        <begin position="284"/>
        <end position="305"/>
    </location>
</feature>
<keyword evidence="7 8" id="KW-0472">Membrane</keyword>
<keyword evidence="5 8" id="KW-0812">Transmembrane</keyword>
<dbReference type="PATRIC" id="fig|292.27.peg.7198"/>
<dbReference type="GO" id="GO:0005886">
    <property type="term" value="C:plasma membrane"/>
    <property type="evidence" value="ECO:0007669"/>
    <property type="project" value="UniProtKB-SubCell"/>
</dbReference>
<dbReference type="Pfam" id="PF07690">
    <property type="entry name" value="MFS_1"/>
    <property type="match status" value="1"/>
</dbReference>
<feature type="transmembrane region" description="Helical" evidence="8">
    <location>
        <begin position="60"/>
        <end position="79"/>
    </location>
</feature>
<evidence type="ECO:0000256" key="1">
    <source>
        <dbReference type="ARBA" id="ARBA00004651"/>
    </source>
</evidence>
<evidence type="ECO:0000313" key="11">
    <source>
        <dbReference type="Proteomes" id="UP000036338"/>
    </source>
</evidence>
<feature type="transmembrane region" description="Helical" evidence="8">
    <location>
        <begin position="244"/>
        <end position="263"/>
    </location>
</feature>
<dbReference type="InterPro" id="IPR036259">
    <property type="entry name" value="MFS_trans_sf"/>
</dbReference>
<dbReference type="EMBL" id="LDWR01000060">
    <property type="protein sequence ID" value="KML47639.1"/>
    <property type="molecule type" value="Genomic_DNA"/>
</dbReference>
<comment type="subcellular location">
    <subcellularLocation>
        <location evidence="1">Cell membrane</location>
        <topology evidence="1">Multi-pass membrane protein</topology>
    </subcellularLocation>
</comment>
<evidence type="ECO:0000256" key="5">
    <source>
        <dbReference type="ARBA" id="ARBA00022692"/>
    </source>
</evidence>
<feature type="transmembrane region" description="Helical" evidence="8">
    <location>
        <begin position="311"/>
        <end position="333"/>
    </location>
</feature>
<gene>
    <name evidence="10" type="primary">emrB</name>
    <name evidence="10" type="ORF">VL15_31630</name>
</gene>
<feature type="transmembrane region" description="Helical" evidence="8">
    <location>
        <begin position="91"/>
        <end position="110"/>
    </location>
</feature>
<dbReference type="Gene3D" id="1.20.1250.20">
    <property type="entry name" value="MFS general substrate transporter like domains"/>
    <property type="match status" value="1"/>
</dbReference>
<evidence type="ECO:0000256" key="2">
    <source>
        <dbReference type="ARBA" id="ARBA00008537"/>
    </source>
</evidence>
<dbReference type="PANTHER" id="PTHR42718:SF9">
    <property type="entry name" value="MAJOR FACILITATOR SUPERFAMILY MULTIDRUG TRANSPORTER MFSC"/>
    <property type="match status" value="1"/>
</dbReference>
<evidence type="ECO:0000256" key="4">
    <source>
        <dbReference type="ARBA" id="ARBA00022475"/>
    </source>
</evidence>
<dbReference type="InterPro" id="IPR004638">
    <property type="entry name" value="EmrB-like"/>
</dbReference>
<feature type="transmembrane region" description="Helical" evidence="8">
    <location>
        <begin position="211"/>
        <end position="229"/>
    </location>
</feature>
<feature type="transmembrane region" description="Helical" evidence="8">
    <location>
        <begin position="116"/>
        <end position="141"/>
    </location>
</feature>
<evidence type="ECO:0000256" key="7">
    <source>
        <dbReference type="ARBA" id="ARBA00023136"/>
    </source>
</evidence>
<keyword evidence="3" id="KW-0813">Transport</keyword>
<evidence type="ECO:0000259" key="9">
    <source>
        <dbReference type="PROSITE" id="PS50850"/>
    </source>
</evidence>
<feature type="transmembrane region" description="Helical" evidence="8">
    <location>
        <begin position="345"/>
        <end position="362"/>
    </location>
</feature>
<feature type="transmembrane region" description="Helical" evidence="8">
    <location>
        <begin position="179"/>
        <end position="199"/>
    </location>
</feature>
<keyword evidence="4" id="KW-1003">Cell membrane</keyword>
<organism evidence="10 11">
    <name type="scientific">Burkholderia cepacia</name>
    <name type="common">Pseudomonas cepacia</name>
    <dbReference type="NCBI Taxonomy" id="292"/>
    <lineage>
        <taxon>Bacteria</taxon>
        <taxon>Pseudomonadati</taxon>
        <taxon>Pseudomonadota</taxon>
        <taxon>Betaproteobacteria</taxon>
        <taxon>Burkholderiales</taxon>
        <taxon>Burkholderiaceae</taxon>
        <taxon>Burkholderia</taxon>
        <taxon>Burkholderia cepacia complex</taxon>
    </lineage>
</organism>
<accession>A0A0J5ZD32</accession>
<evidence type="ECO:0000313" key="10">
    <source>
        <dbReference type="EMBL" id="KML47639.1"/>
    </source>
</evidence>
<dbReference type="SUPFAM" id="SSF103473">
    <property type="entry name" value="MFS general substrate transporter"/>
    <property type="match status" value="1"/>
</dbReference>
<feature type="transmembrane region" description="Helical" evidence="8">
    <location>
        <begin position="489"/>
        <end position="507"/>
    </location>
</feature>
<dbReference type="PROSITE" id="PS50850">
    <property type="entry name" value="MFS"/>
    <property type="match status" value="1"/>
</dbReference>
<dbReference type="PANTHER" id="PTHR42718">
    <property type="entry name" value="MAJOR FACILITATOR SUPERFAMILY MULTIDRUG TRANSPORTER MFSC"/>
    <property type="match status" value="1"/>
</dbReference>
<dbReference type="CDD" id="cd17503">
    <property type="entry name" value="MFS_LmrB_MDR_like"/>
    <property type="match status" value="1"/>
</dbReference>
<evidence type="ECO:0000256" key="8">
    <source>
        <dbReference type="SAM" id="Phobius"/>
    </source>
</evidence>
<evidence type="ECO:0000256" key="3">
    <source>
        <dbReference type="ARBA" id="ARBA00022448"/>
    </source>
</evidence>
<evidence type="ECO:0000256" key="6">
    <source>
        <dbReference type="ARBA" id="ARBA00022989"/>
    </source>
</evidence>
<proteinExistence type="inferred from homology"/>
<comment type="similarity">
    <text evidence="2">Belongs to the major facilitator superfamily. EmrB family.</text>
</comment>
<feature type="transmembrane region" description="Helical" evidence="8">
    <location>
        <begin position="374"/>
        <end position="399"/>
    </location>
</feature>
<dbReference type="Proteomes" id="UP000036338">
    <property type="component" value="Unassembled WGS sequence"/>
</dbReference>
<dbReference type="GO" id="GO:0022857">
    <property type="term" value="F:transmembrane transporter activity"/>
    <property type="evidence" value="ECO:0007669"/>
    <property type="project" value="InterPro"/>
</dbReference>
<feature type="transmembrane region" description="Helical" evidence="8">
    <location>
        <begin position="148"/>
        <end position="167"/>
    </location>
</feature>
<feature type="transmembrane region" description="Helical" evidence="8">
    <location>
        <begin position="12"/>
        <end position="35"/>
    </location>
</feature>
<sequence length="512" mass="54961">MRFFARNAAPKLPLEPLAGMPLALVAIAVSVANFMQTLDLTIANVAVPTIAGDLGVAPDMGTWMLTSFATPLAITLPLTGWLTQRFGQVRLFRVSVVLFVLTSILCGMAPNFESLLLFRALQGAASGPITALSQALLLAVFPSTRRHVALAVWQTTTFVAPVLGPIAGGWITDNLSWPYIFYVNVPPGVLVLGVLSRLLAGRDNATRRLPVDVVGLLLLTAAFGSFQLLLDRGQNLDWFASDEIRVLAVVGAVSFVALILWELTDSHPIVDLRLFADRNFTTSTLAITVGFGLYFGALVLVPLWLQTQQGYTATWAGIATAPLGLAGIVIAPLLGRFQGRTDPRLLATVALVGWGAASFWRMHFNSDVTIGDIAANSLLMGAATAFFITPLVSLSLAGLPRERLPAASGLQNALRRIGTSVATSVAPTYFERRSRVHNTYLVDHITPYDFASGDWFARLDHAGLSPSGALASVSHAIDVEAHMLALNDFSFGCLLLFGATLLTVWSIRYRHA</sequence>
<dbReference type="AlphaFoldDB" id="A0A0J5ZD32"/>
<feature type="domain" description="Major facilitator superfamily (MFS) profile" evidence="9">
    <location>
        <begin position="25"/>
        <end position="512"/>
    </location>
</feature>
<dbReference type="RefSeq" id="WP_048250712.1">
    <property type="nucleotide sequence ID" value="NZ_LDWR01000060.1"/>
</dbReference>
<keyword evidence="6 8" id="KW-1133">Transmembrane helix</keyword>
<dbReference type="InterPro" id="IPR020846">
    <property type="entry name" value="MFS_dom"/>
</dbReference>
<name>A0A0J5ZD32_BURCE</name>
<dbReference type="Gene3D" id="1.20.1720.10">
    <property type="entry name" value="Multidrug resistance protein D"/>
    <property type="match status" value="1"/>
</dbReference>
<comment type="caution">
    <text evidence="10">The sequence shown here is derived from an EMBL/GenBank/DDBJ whole genome shotgun (WGS) entry which is preliminary data.</text>
</comment>